<gene>
    <name evidence="1" type="ORF">RHMOL_Rhmol11G0045300</name>
</gene>
<evidence type="ECO:0000313" key="2">
    <source>
        <dbReference type="Proteomes" id="UP001062846"/>
    </source>
</evidence>
<comment type="caution">
    <text evidence="1">The sequence shown here is derived from an EMBL/GenBank/DDBJ whole genome shotgun (WGS) entry which is preliminary data.</text>
</comment>
<organism evidence="1 2">
    <name type="scientific">Rhododendron molle</name>
    <name type="common">Chinese azalea</name>
    <name type="synonym">Azalea mollis</name>
    <dbReference type="NCBI Taxonomy" id="49168"/>
    <lineage>
        <taxon>Eukaryota</taxon>
        <taxon>Viridiplantae</taxon>
        <taxon>Streptophyta</taxon>
        <taxon>Embryophyta</taxon>
        <taxon>Tracheophyta</taxon>
        <taxon>Spermatophyta</taxon>
        <taxon>Magnoliopsida</taxon>
        <taxon>eudicotyledons</taxon>
        <taxon>Gunneridae</taxon>
        <taxon>Pentapetalae</taxon>
        <taxon>asterids</taxon>
        <taxon>Ericales</taxon>
        <taxon>Ericaceae</taxon>
        <taxon>Ericoideae</taxon>
        <taxon>Rhodoreae</taxon>
        <taxon>Rhododendron</taxon>
    </lineage>
</organism>
<dbReference type="Proteomes" id="UP001062846">
    <property type="component" value="Chromosome 11"/>
</dbReference>
<keyword evidence="2" id="KW-1185">Reference proteome</keyword>
<evidence type="ECO:0000313" key="1">
    <source>
        <dbReference type="EMBL" id="KAI8530290.1"/>
    </source>
</evidence>
<sequence length="186" mass="20535">MVDASCGGTFMLKTPDEAWVLFDNLSNNSQQHASAAKRVNMMASNSQQQRGFYDVGHSNDLSNQVAALNKKFDQLLSLGQVPSQPSYFQEACAICSSPTHFVSECHWLPNTPSLFKSKLALLKGLPNPVVILILIHTTRDEEITQISLGNNKLRAILLFHPNAHVYQLCQSFSLPFDSTTTTISVP</sequence>
<protein>
    <submittedName>
        <fullName evidence="1">Uncharacterized protein</fullName>
    </submittedName>
</protein>
<proteinExistence type="predicted"/>
<dbReference type="EMBL" id="CM046398">
    <property type="protein sequence ID" value="KAI8530290.1"/>
    <property type="molecule type" value="Genomic_DNA"/>
</dbReference>
<name>A0ACC0LNL0_RHOML</name>
<reference evidence="1" key="1">
    <citation type="submission" date="2022-02" db="EMBL/GenBank/DDBJ databases">
        <title>Plant Genome Project.</title>
        <authorList>
            <person name="Zhang R.-G."/>
        </authorList>
    </citation>
    <scope>NUCLEOTIDE SEQUENCE</scope>
    <source>
        <strain evidence="1">AT1</strain>
    </source>
</reference>
<accession>A0ACC0LNL0</accession>